<keyword evidence="8" id="KW-1185">Reference proteome</keyword>
<evidence type="ECO:0000259" key="6">
    <source>
        <dbReference type="Pfam" id="PF01095"/>
    </source>
</evidence>
<dbReference type="InterPro" id="IPR012669">
    <property type="entry name" value="Pectate_lyase"/>
</dbReference>
<sequence>MRNYKLLLVGFMVVFGLQIQAQVHPKSWGRIVHQEEGAWFASKEAIDIAENVLIYQRDIGGWPKNIQMQKHLSASEISQLKRQKSSSKNVTTDNGATIQEMLFLSKVYRQVPDPRYKSAFINGVQYLLEAQYDNGGWPQFYPLRKGYYSHITYNDDSMVNILELLKALKEQSDELSIKLPPQLLNKVEVAFNKGIDCILKTQYKQNGELTAWCAQYDERSLQPAKARSYELPSLSGKESANIVALLMSIDKPSAEIINAVNKAVAWFQLVKITNLKRQPIRDANGNYIDMKMVKVQNGEPIWARFMELDDNTPFFCDRDGIKKATLAEIGIERRSGYAWYTDTPRKILAKYPKWKSKYDTKPVKKSAKDPYNMVVAKDGSGDFHNIQDAIYAAKAFPYQRVIIHVKNGVYNEKVHVYSWNTKVTLIGESQEHTIISYNDYFSKTNLGRNSTFHTSTVLIEGDDFIAKNLTIKNTAGQVGQAIALSVNANRCYFENCKLLGFQDTLYTAGEGFKQYFKNCYIEGSTDFIFGEATVLFEGCRIHSKSNSYITAASTPQGEAFGYVFKNCNITADAGLDAVYLGRPWRLHAKTVFMHCELGNQILPEGWHNWNKKEAEKTAFYAEYNNTGAGFQPDKRVGWSHQLSKKEAKKYTVDNILGTDFSKNHK</sequence>
<gene>
    <name evidence="7" type="primary">pelA</name>
    <name evidence="7" type="ORF">C1A40_02070</name>
</gene>
<dbReference type="Proteomes" id="UP000236592">
    <property type="component" value="Chromosome"/>
</dbReference>
<keyword evidence="3 5" id="KW-0063">Aspartyl esterase</keyword>
<reference evidence="8" key="1">
    <citation type="submission" date="2018-01" db="EMBL/GenBank/DDBJ databases">
        <title>Complete genome of Tamlana sp. UJ94.</title>
        <authorList>
            <person name="Jung J."/>
            <person name="Chung D."/>
            <person name="Bae S.S."/>
            <person name="Baek K."/>
        </authorList>
    </citation>
    <scope>NUCLEOTIDE SEQUENCE [LARGE SCALE GENOMIC DNA]</scope>
    <source>
        <strain evidence="8">UJ94</strain>
    </source>
</reference>
<proteinExistence type="inferred from homology"/>
<dbReference type="SUPFAM" id="SSF51126">
    <property type="entry name" value="Pectin lyase-like"/>
    <property type="match status" value="1"/>
</dbReference>
<dbReference type="NCBIfam" id="TIGR02474">
    <property type="entry name" value="pec_lyase"/>
    <property type="match status" value="1"/>
</dbReference>
<dbReference type="GO" id="GO:0009279">
    <property type="term" value="C:cell outer membrane"/>
    <property type="evidence" value="ECO:0007669"/>
    <property type="project" value="TreeGrafter"/>
</dbReference>
<dbReference type="GO" id="GO:0042545">
    <property type="term" value="P:cell wall modification"/>
    <property type="evidence" value="ECO:0007669"/>
    <property type="project" value="UniProtKB-UniRule"/>
</dbReference>
<evidence type="ECO:0000256" key="1">
    <source>
        <dbReference type="ARBA" id="ARBA00008891"/>
    </source>
</evidence>
<evidence type="ECO:0000256" key="5">
    <source>
        <dbReference type="RuleBase" id="RU000589"/>
    </source>
</evidence>
<dbReference type="OrthoDB" id="9804686at2"/>
<dbReference type="EMBL" id="CP025938">
    <property type="protein sequence ID" value="AUS04332.1"/>
    <property type="molecule type" value="Genomic_DNA"/>
</dbReference>
<dbReference type="EC" id="3.1.1.11" evidence="5"/>
<dbReference type="PANTHER" id="PTHR31321:SF57">
    <property type="entry name" value="PECTINESTERASE 53-RELATED"/>
    <property type="match status" value="1"/>
</dbReference>
<dbReference type="Pfam" id="PF01095">
    <property type="entry name" value="Pectinesterase"/>
    <property type="match status" value="1"/>
</dbReference>
<dbReference type="GO" id="GO:0030599">
    <property type="term" value="F:pectinesterase activity"/>
    <property type="evidence" value="ECO:0007669"/>
    <property type="project" value="UniProtKB-UniRule"/>
</dbReference>
<comment type="pathway">
    <text evidence="5">Glycan metabolism; pectin degradation; 2-dehydro-3-deoxy-D-gluconate from pectin: step 1/5.</text>
</comment>
<evidence type="ECO:0000256" key="4">
    <source>
        <dbReference type="PROSITE-ProRule" id="PRU10040"/>
    </source>
</evidence>
<dbReference type="Gene3D" id="2.160.20.10">
    <property type="entry name" value="Single-stranded right-handed beta-helix, Pectin lyase-like"/>
    <property type="match status" value="1"/>
</dbReference>
<dbReference type="Gene3D" id="1.50.10.20">
    <property type="match status" value="1"/>
</dbReference>
<dbReference type="GO" id="GO:0045490">
    <property type="term" value="P:pectin catabolic process"/>
    <property type="evidence" value="ECO:0007669"/>
    <property type="project" value="UniProtKB-UniRule"/>
</dbReference>
<organism evidence="7 8">
    <name type="scientific">Pseudotamlana carrageenivorans</name>
    <dbReference type="NCBI Taxonomy" id="2069432"/>
    <lineage>
        <taxon>Bacteria</taxon>
        <taxon>Pseudomonadati</taxon>
        <taxon>Bacteroidota</taxon>
        <taxon>Flavobacteriia</taxon>
        <taxon>Flavobacteriales</taxon>
        <taxon>Flavobacteriaceae</taxon>
        <taxon>Pseudotamlana</taxon>
    </lineage>
</organism>
<evidence type="ECO:0000256" key="2">
    <source>
        <dbReference type="ARBA" id="ARBA00022801"/>
    </source>
</evidence>
<dbReference type="InterPro" id="IPR033131">
    <property type="entry name" value="Pectinesterase_Asp_AS"/>
</dbReference>
<dbReference type="InterPro" id="IPR011050">
    <property type="entry name" value="Pectin_lyase_fold/virulence"/>
</dbReference>
<evidence type="ECO:0000313" key="7">
    <source>
        <dbReference type="EMBL" id="AUS04332.1"/>
    </source>
</evidence>
<dbReference type="AlphaFoldDB" id="A0A2I7SEK0"/>
<dbReference type="InterPro" id="IPR018040">
    <property type="entry name" value="Pectinesterase_Tyr_AS"/>
</dbReference>
<protein>
    <recommendedName>
        <fullName evidence="5">Pectinesterase</fullName>
        <ecNumber evidence="5">3.1.1.11</ecNumber>
    </recommendedName>
</protein>
<dbReference type="PROSITE" id="PS00503">
    <property type="entry name" value="PECTINESTERASE_2"/>
    <property type="match status" value="1"/>
</dbReference>
<dbReference type="InterPro" id="IPR000070">
    <property type="entry name" value="Pectinesterase_cat"/>
</dbReference>
<dbReference type="UniPathway" id="UPA00545">
    <property type="reaction ID" value="UER00823"/>
</dbReference>
<comment type="catalytic activity">
    <reaction evidence="5">
        <text>[(1-&gt;4)-alpha-D-galacturonosyl methyl ester](n) + n H2O = [(1-&gt;4)-alpha-D-galacturonosyl](n) + n methanol + n H(+)</text>
        <dbReference type="Rhea" id="RHEA:22380"/>
        <dbReference type="Rhea" id="RHEA-COMP:14570"/>
        <dbReference type="Rhea" id="RHEA-COMP:14573"/>
        <dbReference type="ChEBI" id="CHEBI:15377"/>
        <dbReference type="ChEBI" id="CHEBI:15378"/>
        <dbReference type="ChEBI" id="CHEBI:17790"/>
        <dbReference type="ChEBI" id="CHEBI:140522"/>
        <dbReference type="ChEBI" id="CHEBI:140523"/>
        <dbReference type="EC" id="3.1.1.11"/>
    </reaction>
</comment>
<name>A0A2I7SEK0_9FLAO</name>
<feature type="domain" description="Pectinesterase catalytic" evidence="6">
    <location>
        <begin position="372"/>
        <end position="657"/>
    </location>
</feature>
<keyword evidence="2 5" id="KW-0378">Hydrolase</keyword>
<comment type="similarity">
    <text evidence="1">Belongs to the pectinesterase family.</text>
</comment>
<feature type="active site" evidence="4">
    <location>
        <position position="526"/>
    </location>
</feature>
<dbReference type="InterPro" id="IPR012334">
    <property type="entry name" value="Pectin_lyas_fold"/>
</dbReference>
<keyword evidence="7" id="KW-0456">Lyase</keyword>
<dbReference type="SUPFAM" id="SSF81853">
    <property type="entry name" value="Family 10 polysaccharide lyase"/>
    <property type="match status" value="1"/>
</dbReference>
<dbReference type="PROSITE" id="PS00800">
    <property type="entry name" value="PECTINESTERASE_1"/>
    <property type="match status" value="1"/>
</dbReference>
<dbReference type="PANTHER" id="PTHR31321">
    <property type="entry name" value="ACYL-COA THIOESTER HYDROLASE YBHC-RELATED"/>
    <property type="match status" value="1"/>
</dbReference>
<dbReference type="RefSeq" id="WP_102994442.1">
    <property type="nucleotide sequence ID" value="NZ_CP025938.1"/>
</dbReference>
<dbReference type="Pfam" id="PF09492">
    <property type="entry name" value="Pec_lyase"/>
    <property type="match status" value="1"/>
</dbReference>
<evidence type="ECO:0000313" key="8">
    <source>
        <dbReference type="Proteomes" id="UP000236592"/>
    </source>
</evidence>
<dbReference type="KEGG" id="taj:C1A40_02070"/>
<evidence type="ECO:0000256" key="3">
    <source>
        <dbReference type="ARBA" id="ARBA00023085"/>
    </source>
</evidence>
<accession>A0A2I7SEK0</accession>
<dbReference type="GO" id="GO:0016829">
    <property type="term" value="F:lyase activity"/>
    <property type="evidence" value="ECO:0007669"/>
    <property type="project" value="UniProtKB-KW"/>
</dbReference>